<dbReference type="InterPro" id="IPR036187">
    <property type="entry name" value="DNA_mismatch_repair_MutS_sf"/>
</dbReference>
<evidence type="ECO:0000256" key="4">
    <source>
        <dbReference type="ARBA" id="ARBA00022840"/>
    </source>
</evidence>
<dbReference type="PROSITE" id="PS50188">
    <property type="entry name" value="B302_SPRY"/>
    <property type="match status" value="1"/>
</dbReference>
<protein>
    <recommendedName>
        <fullName evidence="9">MutS protein homolog 5</fullName>
    </recommendedName>
</protein>
<evidence type="ECO:0000259" key="11">
    <source>
        <dbReference type="PROSITE" id="PS50188"/>
    </source>
</evidence>
<dbReference type="SUPFAM" id="SSF48334">
    <property type="entry name" value="DNA repair protein MutS, domain III"/>
    <property type="match status" value="1"/>
</dbReference>
<dbReference type="Proteomes" id="UP001557470">
    <property type="component" value="Unassembled WGS sequence"/>
</dbReference>
<dbReference type="InterPro" id="IPR000432">
    <property type="entry name" value="DNA_mismatch_repair_MutS_C"/>
</dbReference>
<gene>
    <name evidence="12" type="ORF">UPYG_G00156540</name>
</gene>
<dbReference type="InterPro" id="IPR007696">
    <property type="entry name" value="DNA_mismatch_repair_MutS_core"/>
</dbReference>
<dbReference type="InterPro" id="IPR043136">
    <property type="entry name" value="B30.2/SPRY_sf"/>
</dbReference>
<dbReference type="InterPro" id="IPR045076">
    <property type="entry name" value="MutS"/>
</dbReference>
<feature type="compositionally biased region" description="Polar residues" evidence="10">
    <location>
        <begin position="93"/>
        <end position="103"/>
    </location>
</feature>
<dbReference type="InterPro" id="IPR027417">
    <property type="entry name" value="P-loop_NTPase"/>
</dbReference>
<dbReference type="SMART" id="SM00533">
    <property type="entry name" value="MUTSd"/>
    <property type="match status" value="1"/>
</dbReference>
<evidence type="ECO:0000313" key="12">
    <source>
        <dbReference type="EMBL" id="KAL0985412.1"/>
    </source>
</evidence>
<evidence type="ECO:0000256" key="8">
    <source>
        <dbReference type="ARBA" id="ARBA00057350"/>
    </source>
</evidence>
<dbReference type="EMBL" id="JAGEUA010000004">
    <property type="protein sequence ID" value="KAL0985412.1"/>
    <property type="molecule type" value="Genomic_DNA"/>
</dbReference>
<evidence type="ECO:0000256" key="6">
    <source>
        <dbReference type="ARBA" id="ARBA00023204"/>
    </source>
</evidence>
<evidence type="ECO:0000256" key="10">
    <source>
        <dbReference type="SAM" id="MobiDB-lite"/>
    </source>
</evidence>
<evidence type="ECO:0000256" key="7">
    <source>
        <dbReference type="ARBA" id="ARBA00023254"/>
    </source>
</evidence>
<name>A0ABD0WZK1_UMBPY</name>
<dbReference type="SUPFAM" id="SSF52540">
    <property type="entry name" value="P-loop containing nucleoside triphosphate hydrolases"/>
    <property type="match status" value="1"/>
</dbReference>
<evidence type="ECO:0000256" key="2">
    <source>
        <dbReference type="ARBA" id="ARBA00022741"/>
    </source>
</evidence>
<accession>A0ABD0WZK1</accession>
<dbReference type="Pfam" id="PF00488">
    <property type="entry name" value="MutS_V"/>
    <property type="match status" value="1"/>
</dbReference>
<dbReference type="PANTHER" id="PTHR11361">
    <property type="entry name" value="DNA MISMATCH REPAIR PROTEIN MUTS FAMILY MEMBER"/>
    <property type="match status" value="1"/>
</dbReference>
<evidence type="ECO:0000256" key="3">
    <source>
        <dbReference type="ARBA" id="ARBA00022763"/>
    </source>
</evidence>
<dbReference type="PANTHER" id="PTHR11361:SF20">
    <property type="entry name" value="MUTS PROTEIN HOMOLOG 5"/>
    <property type="match status" value="1"/>
</dbReference>
<dbReference type="SMART" id="SM00534">
    <property type="entry name" value="MUTSac"/>
    <property type="match status" value="1"/>
</dbReference>
<keyword evidence="3" id="KW-0227">DNA damage</keyword>
<comment type="caution">
    <text evidence="12">The sequence shown here is derived from an EMBL/GenBank/DDBJ whole genome shotgun (WGS) entry which is preliminary data.</text>
</comment>
<dbReference type="SUPFAM" id="SSF49899">
    <property type="entry name" value="Concanavalin A-like lectins/glucanases"/>
    <property type="match status" value="1"/>
</dbReference>
<keyword evidence="2" id="KW-0547">Nucleotide-binding</keyword>
<dbReference type="Gene3D" id="2.60.120.920">
    <property type="match status" value="1"/>
</dbReference>
<sequence>MITNERHQLSESVCWSLWPKMGLAMSCWLGGIPVKMKQDATSSSSFFPLSILTPSRLSLILNSAPVALGDPRSCWSPAHCSPHFLLSPCGQEVTRTPTQQSSDGARGEKGESTGLHVWELLWRPDQRGSHAVIGVSTENCPLQTSGYSALVGGDLQSWGWELTSNQLWHAGNALGRYPAERRMHDNKSVYPPLPVPERLLLVLDADAGTLGYVMDDCFLGTAFMDLPRGVRLFPAISSVRGGSSIQLRYLNGAAREPADLMALCGGEEEDEDEAPEVLLSVLAQQGQVGLCFYDSRDFTLHYMADTPDDLKLQLLARVIQEVSPHVIITSAKQEGCMVNFLQGLGACPDYRPEVVTYPYVDFGLEVSKQRLLSAHLPLLPAAIPERERISYLSSCISFDSPLMLRSVGALLKCLDRRRVGVQLEDSSVGVPILQFLTYTLKDVVYVDRDTYSVLQIFKSELHPSVYKLQSGEKEGLSLYGILNRCRCKFGSKLLRQWFLRPTSDLAVLKRRQEVVRFFSCPRNSDTFNTLQASLRNIRNIPNVLHRMSLSHTKVSDWQGLYKTVYSAVCIRDTVRSMPQSIQLFQEISEGFSDDLYHIASLISRVVDFEGSLAENRFTIKPNVDPAIDEKKRRMMGLSDFLTDVARRELEHLDPRIPSCCVIYIPLIGFLLSVPRLPSMLEKEDFEIEGLDFMFLSEERLHYRSQRTKELDELLGDLHCDIKDMETAVMTQLQTTVLERSPCLYKVLDLSAELDSLMAMSHASQEYGYTTPTLANHRKITLTQARHPLLEFCSPVFVSNSFLSYESEGRVKIITGPNSSGKSIYLKQVGLIVFMALIGSDVPAKEAEIGLVDGIFTRMQSRESVSVGLSTFMIDLNQMAHALNHSRGHSLVLIDEFGKGTNTVDGLSLLAASISHWLKSAPAEVPHILLATNFHSLLQLGLLPSSDLLSLLTLETALDGEELVFLYQMKEGICRSSYAANIAMLAGLPASIVQRGVEVSELYRTGKTIKRIDRPSTEEQANECLRVVENFLSVNLDDQSVDLQRYMREELLPSGGDLL</sequence>
<keyword evidence="7" id="KW-0469">Meiosis</keyword>
<dbReference type="InterPro" id="IPR013320">
    <property type="entry name" value="ConA-like_dom_sf"/>
</dbReference>
<keyword evidence="4" id="KW-0067">ATP-binding</keyword>
<organism evidence="12 13">
    <name type="scientific">Umbra pygmaea</name>
    <name type="common">Eastern mudminnow</name>
    <dbReference type="NCBI Taxonomy" id="75934"/>
    <lineage>
        <taxon>Eukaryota</taxon>
        <taxon>Metazoa</taxon>
        <taxon>Chordata</taxon>
        <taxon>Craniata</taxon>
        <taxon>Vertebrata</taxon>
        <taxon>Euteleostomi</taxon>
        <taxon>Actinopterygii</taxon>
        <taxon>Neopterygii</taxon>
        <taxon>Teleostei</taxon>
        <taxon>Protacanthopterygii</taxon>
        <taxon>Esociformes</taxon>
        <taxon>Umbridae</taxon>
        <taxon>Umbra</taxon>
    </lineage>
</organism>
<evidence type="ECO:0000256" key="9">
    <source>
        <dbReference type="ARBA" id="ARBA00071136"/>
    </source>
</evidence>
<dbReference type="FunFam" id="3.40.50.300:FF:000820">
    <property type="entry name" value="MutS homolog 5 (E. coli)"/>
    <property type="match status" value="1"/>
</dbReference>
<keyword evidence="6" id="KW-0234">DNA repair</keyword>
<comment type="function">
    <text evidence="8">Involved in DNA mismatch repair and meiotic recombination processes. Facilitates crossovers between homologs during meiosis.</text>
</comment>
<dbReference type="InterPro" id="IPR003877">
    <property type="entry name" value="SPRY_dom"/>
</dbReference>
<dbReference type="GO" id="GO:0005524">
    <property type="term" value="F:ATP binding"/>
    <property type="evidence" value="ECO:0007669"/>
    <property type="project" value="UniProtKB-KW"/>
</dbReference>
<dbReference type="Gene3D" id="3.40.50.300">
    <property type="entry name" value="P-loop containing nucleotide triphosphate hydrolases"/>
    <property type="match status" value="1"/>
</dbReference>
<keyword evidence="13" id="KW-1185">Reference proteome</keyword>
<evidence type="ECO:0000256" key="1">
    <source>
        <dbReference type="ARBA" id="ARBA00006271"/>
    </source>
</evidence>
<keyword evidence="5" id="KW-0238">DNA-binding</keyword>
<feature type="region of interest" description="Disordered" evidence="10">
    <location>
        <begin position="91"/>
        <end position="110"/>
    </location>
</feature>
<dbReference type="GO" id="GO:0007127">
    <property type="term" value="P:meiosis I"/>
    <property type="evidence" value="ECO:0007669"/>
    <property type="project" value="UniProtKB-ARBA"/>
</dbReference>
<feature type="domain" description="B30.2/SPRY" evidence="11">
    <location>
        <begin position="53"/>
        <end position="254"/>
    </location>
</feature>
<dbReference type="FunFam" id="1.10.1420.10:FF:000008">
    <property type="entry name" value="MutS homolog 5 (E. coli)"/>
    <property type="match status" value="1"/>
</dbReference>
<dbReference type="AlphaFoldDB" id="A0ABD0WZK1"/>
<evidence type="ECO:0000313" key="13">
    <source>
        <dbReference type="Proteomes" id="UP001557470"/>
    </source>
</evidence>
<dbReference type="Gene3D" id="1.10.1420.10">
    <property type="match status" value="1"/>
</dbReference>
<evidence type="ECO:0000256" key="5">
    <source>
        <dbReference type="ARBA" id="ARBA00023125"/>
    </source>
</evidence>
<proteinExistence type="inferred from homology"/>
<dbReference type="InterPro" id="IPR001870">
    <property type="entry name" value="B30.2/SPRY"/>
</dbReference>
<dbReference type="Pfam" id="PF05192">
    <property type="entry name" value="MutS_III"/>
    <property type="match status" value="1"/>
</dbReference>
<dbReference type="SMART" id="SM00449">
    <property type="entry name" value="SPRY"/>
    <property type="match status" value="1"/>
</dbReference>
<dbReference type="Pfam" id="PF00622">
    <property type="entry name" value="SPRY"/>
    <property type="match status" value="1"/>
</dbReference>
<dbReference type="GO" id="GO:0006281">
    <property type="term" value="P:DNA repair"/>
    <property type="evidence" value="ECO:0007669"/>
    <property type="project" value="UniProtKB-KW"/>
</dbReference>
<dbReference type="GO" id="GO:0003677">
    <property type="term" value="F:DNA binding"/>
    <property type="evidence" value="ECO:0007669"/>
    <property type="project" value="UniProtKB-KW"/>
</dbReference>
<dbReference type="PROSITE" id="PS00486">
    <property type="entry name" value="DNA_MISMATCH_REPAIR_2"/>
    <property type="match status" value="1"/>
</dbReference>
<comment type="similarity">
    <text evidence="1">Belongs to the DNA mismatch repair MutS family.</text>
</comment>
<reference evidence="12 13" key="1">
    <citation type="submission" date="2024-06" db="EMBL/GenBank/DDBJ databases">
        <authorList>
            <person name="Pan Q."/>
            <person name="Wen M."/>
            <person name="Jouanno E."/>
            <person name="Zahm M."/>
            <person name="Klopp C."/>
            <person name="Cabau C."/>
            <person name="Louis A."/>
            <person name="Berthelot C."/>
            <person name="Parey E."/>
            <person name="Roest Crollius H."/>
            <person name="Montfort J."/>
            <person name="Robinson-Rechavi M."/>
            <person name="Bouchez O."/>
            <person name="Lampietro C."/>
            <person name="Lopez Roques C."/>
            <person name="Donnadieu C."/>
            <person name="Postlethwait J."/>
            <person name="Bobe J."/>
            <person name="Verreycken H."/>
            <person name="Guiguen Y."/>
        </authorList>
    </citation>
    <scope>NUCLEOTIDE SEQUENCE [LARGE SCALE GENOMIC DNA]</scope>
    <source>
        <strain evidence="12">Up_M1</strain>
        <tissue evidence="12">Testis</tissue>
    </source>
</reference>